<evidence type="ECO:0000259" key="2">
    <source>
        <dbReference type="Pfam" id="PF00296"/>
    </source>
</evidence>
<evidence type="ECO:0000313" key="3">
    <source>
        <dbReference type="EMBL" id="SMO94771.1"/>
    </source>
</evidence>
<dbReference type="Proteomes" id="UP000317484">
    <property type="component" value="Unassembled WGS sequence"/>
</dbReference>
<dbReference type="GO" id="GO:0016705">
    <property type="term" value="F:oxidoreductase activity, acting on paired donors, with incorporation or reduction of molecular oxygen"/>
    <property type="evidence" value="ECO:0007669"/>
    <property type="project" value="InterPro"/>
</dbReference>
<evidence type="ECO:0000256" key="1">
    <source>
        <dbReference type="ARBA" id="ARBA00023002"/>
    </source>
</evidence>
<dbReference type="Pfam" id="PF00296">
    <property type="entry name" value="Bac_luciferase"/>
    <property type="match status" value="1"/>
</dbReference>
<keyword evidence="4" id="KW-1185">Reference proteome</keyword>
<sequence>MRIGVAVSGVDEDDLTFVAEAERLGADSVWVAEAWGHDAFTPLAFLAARTSRIRLATGIAQLGARTPALLAMTAMSMQALSGGRFLLGVGTSGPQVMEGWHGVRFGAPLAMTRETIEILRTVTAGDRLVHEGTVYPLPLPDSAGRAIRSSAPPTPVPVYLAAMGPRNLELTGELAEGWLANAFMPETAAAFLEPLAAGAARAGRTVADLDVVVPVGVEFTDDEEDAARRHARGYAFTIGAMGNRTQNFYNAAFARQGYDEDVRAVQELWLSGRREEAADRVPVDLGRRTNLLGPPEVVRERIALYRAAGVSTLQAKLTGTLEERLGTLGALLELCAEPVGHGTGRP</sequence>
<evidence type="ECO:0000313" key="4">
    <source>
        <dbReference type="Proteomes" id="UP000317484"/>
    </source>
</evidence>
<accession>A0A521FGJ5</accession>
<protein>
    <submittedName>
        <fullName evidence="3">Probable F420-dependent oxidoreductase, Rv3520c family</fullName>
    </submittedName>
</protein>
<proteinExistence type="predicted"/>
<dbReference type="SUPFAM" id="SSF51679">
    <property type="entry name" value="Bacterial luciferase-like"/>
    <property type="match status" value="1"/>
</dbReference>
<keyword evidence="1" id="KW-0560">Oxidoreductase</keyword>
<dbReference type="AlphaFoldDB" id="A0A521FGJ5"/>
<dbReference type="Gene3D" id="3.20.20.30">
    <property type="entry name" value="Luciferase-like domain"/>
    <property type="match status" value="1"/>
</dbReference>
<dbReference type="EMBL" id="FXTJ01000008">
    <property type="protein sequence ID" value="SMO94771.1"/>
    <property type="molecule type" value="Genomic_DNA"/>
</dbReference>
<feature type="domain" description="Luciferase-like" evidence="2">
    <location>
        <begin position="16"/>
        <end position="311"/>
    </location>
</feature>
<dbReference type="InterPro" id="IPR050564">
    <property type="entry name" value="F420-G6PD/mer"/>
</dbReference>
<dbReference type="InterPro" id="IPR036661">
    <property type="entry name" value="Luciferase-like_sf"/>
</dbReference>
<reference evidence="3 4" key="1">
    <citation type="submission" date="2017-05" db="EMBL/GenBank/DDBJ databases">
        <authorList>
            <person name="Varghese N."/>
            <person name="Submissions S."/>
        </authorList>
    </citation>
    <scope>NUCLEOTIDE SEQUENCE [LARGE SCALE GENOMIC DNA]</scope>
    <source>
        <strain evidence="3 4">DSM 46834</strain>
    </source>
</reference>
<gene>
    <name evidence="3" type="ORF">SAMN06273567_108176</name>
</gene>
<dbReference type="InterPro" id="IPR011251">
    <property type="entry name" value="Luciferase-like_dom"/>
</dbReference>
<dbReference type="RefSeq" id="WP_142460023.1">
    <property type="nucleotide sequence ID" value="NZ_FXTJ01000008.1"/>
</dbReference>
<name>A0A521FGJ5_9ACTN</name>
<dbReference type="PANTHER" id="PTHR43244">
    <property type="match status" value="1"/>
</dbReference>
<dbReference type="PANTHER" id="PTHR43244:SF1">
    <property type="entry name" value="5,10-METHYLENETETRAHYDROMETHANOPTERIN REDUCTASE"/>
    <property type="match status" value="1"/>
</dbReference>
<organism evidence="3 4">
    <name type="scientific">Geodermatophilus aquaeductus</name>
    <dbReference type="NCBI Taxonomy" id="1564161"/>
    <lineage>
        <taxon>Bacteria</taxon>
        <taxon>Bacillati</taxon>
        <taxon>Actinomycetota</taxon>
        <taxon>Actinomycetes</taxon>
        <taxon>Geodermatophilales</taxon>
        <taxon>Geodermatophilaceae</taxon>
        <taxon>Geodermatophilus</taxon>
    </lineage>
</organism>
<dbReference type="CDD" id="cd01097">
    <property type="entry name" value="Tetrahydromethanopterin_reductase"/>
    <property type="match status" value="1"/>
</dbReference>